<evidence type="ECO:0000256" key="7">
    <source>
        <dbReference type="RuleBase" id="RU003435"/>
    </source>
</evidence>
<proteinExistence type="inferred from homology"/>
<comment type="similarity">
    <text evidence="1 7">Belongs to the peptidase M3 family.</text>
</comment>
<dbReference type="Gene3D" id="1.10.1370.10">
    <property type="entry name" value="Neurolysin, domain 3"/>
    <property type="match status" value="1"/>
</dbReference>
<dbReference type="SUPFAM" id="SSF55486">
    <property type="entry name" value="Metalloproteases ('zincins'), catalytic domain"/>
    <property type="match status" value="1"/>
</dbReference>
<keyword evidence="2 7" id="KW-0645">Protease</keyword>
<feature type="domain" description="Peptidase M3A/M3B catalytic" evidence="8">
    <location>
        <begin position="229"/>
        <end position="675"/>
    </location>
</feature>
<evidence type="ECO:0000256" key="2">
    <source>
        <dbReference type="ARBA" id="ARBA00022670"/>
    </source>
</evidence>
<dbReference type="Gene3D" id="1.10.1370.40">
    <property type="match status" value="2"/>
</dbReference>
<comment type="caution">
    <text evidence="9">The sequence shown here is derived from an EMBL/GenBank/DDBJ whole genome shotgun (WGS) entry which is preliminary data.</text>
</comment>
<evidence type="ECO:0000256" key="6">
    <source>
        <dbReference type="ARBA" id="ARBA00023049"/>
    </source>
</evidence>
<dbReference type="PANTHER" id="PTHR43660">
    <property type="entry name" value="DIPEPTIDYL CARBOXYPEPTIDASE"/>
    <property type="match status" value="1"/>
</dbReference>
<evidence type="ECO:0000259" key="8">
    <source>
        <dbReference type="Pfam" id="PF01432"/>
    </source>
</evidence>
<keyword evidence="10" id="KW-1185">Reference proteome</keyword>
<comment type="cofactor">
    <cofactor evidence="7">
        <name>Zn(2+)</name>
        <dbReference type="ChEBI" id="CHEBI:29105"/>
    </cofactor>
    <text evidence="7">Binds 1 zinc ion.</text>
</comment>
<gene>
    <name evidence="9" type="ORF">GCM10025790_26170</name>
</gene>
<dbReference type="InterPro" id="IPR045090">
    <property type="entry name" value="Pept_M3A_M3B"/>
</dbReference>
<dbReference type="RefSeq" id="WP_345478445.1">
    <property type="nucleotide sequence ID" value="NZ_BAABLW010000007.1"/>
</dbReference>
<evidence type="ECO:0000256" key="3">
    <source>
        <dbReference type="ARBA" id="ARBA00022723"/>
    </source>
</evidence>
<organism evidence="9 10">
    <name type="scientific">Nesterenkonia rhizosphaerae</name>
    <dbReference type="NCBI Taxonomy" id="1348272"/>
    <lineage>
        <taxon>Bacteria</taxon>
        <taxon>Bacillati</taxon>
        <taxon>Actinomycetota</taxon>
        <taxon>Actinomycetes</taxon>
        <taxon>Micrococcales</taxon>
        <taxon>Micrococcaceae</taxon>
        <taxon>Nesterenkonia</taxon>
    </lineage>
</organism>
<keyword evidence="4 7" id="KW-0378">Hydrolase</keyword>
<dbReference type="PANTHER" id="PTHR43660:SF1">
    <property type="entry name" value="DIPEPTIDYL CARBOXYPEPTIDASE"/>
    <property type="match status" value="1"/>
</dbReference>
<evidence type="ECO:0000256" key="4">
    <source>
        <dbReference type="ARBA" id="ARBA00022801"/>
    </source>
</evidence>
<evidence type="ECO:0000313" key="10">
    <source>
        <dbReference type="Proteomes" id="UP001500368"/>
    </source>
</evidence>
<name>A0ABP9G2Y2_9MICC</name>
<dbReference type="EMBL" id="BAABLW010000007">
    <property type="protein sequence ID" value="GAA4926906.1"/>
    <property type="molecule type" value="Genomic_DNA"/>
</dbReference>
<evidence type="ECO:0000256" key="1">
    <source>
        <dbReference type="ARBA" id="ARBA00006040"/>
    </source>
</evidence>
<keyword evidence="5 7" id="KW-0862">Zinc</keyword>
<dbReference type="Proteomes" id="UP001500368">
    <property type="component" value="Unassembled WGS sequence"/>
</dbReference>
<evidence type="ECO:0000313" key="9">
    <source>
        <dbReference type="EMBL" id="GAA4926906.1"/>
    </source>
</evidence>
<accession>A0ABP9G2Y2</accession>
<dbReference type="InterPro" id="IPR001567">
    <property type="entry name" value="Pept_M3A_M3B_dom"/>
</dbReference>
<keyword evidence="3 7" id="KW-0479">Metal-binding</keyword>
<dbReference type="InterPro" id="IPR024077">
    <property type="entry name" value="Neurolysin/TOP_dom2"/>
</dbReference>
<sequence length="677" mass="73756">MAQTFPPRSLDYGYPDLTAFDDAAWLSVFDAGFARHKEEIETIAAAGEPATVANTLQAFGRSGALLNSAMRAFSCVYSAHATEARQQVYAELAPRRAAHEDWIALHPQLNARFRQLRDRMDAGEVEASAEQRWMLQHQLVKAEAAGAALNESDRARLLELNQQLAAEETAYQQLQSREAVERALVVQRREELEGLNSAQIDAAAAAAKTAGHRDGYLLSLTMPVQQQALAELQHRQTRRRLHEASVGRGSLAGSDGRTTYDIGASIASLRAQKAQLLGFSNYFESVLPLRTATSTEAVKQMLQKIAAGAAQRLQQEASTIAEASGLGEDLAAWDMSYWIHRLKPGSAAAAEESAAPAFPITLDQALTRVFDAAQRTYGLHVVERKDLPGFVPGARSFEVFDGAPGEAGTGIGLFLLDIHSRPTKSGGAWMNSFAVASELSGTRPVVINCLNVSPPAPGQPTILSAGEHKTLFHEFGHALHGLLAAAEFEELSGTAVPRDNVEFPSQVNEVFQDLYSPTPTRPGAVPSEQELWGKGLSTVEHVAAVVIDIAWHSLTPDQAEEARQDPRGFEQRALAEWGLNLDLVPPRYSSGFFKHIFASSGYAAGYYSYLWAEVLAADASEWFREVLNDDEALARRGAHFRAELLSRGNTRDPLESYRRAVGRDPQVEPLLRSLGLA</sequence>
<dbReference type="Pfam" id="PF01432">
    <property type="entry name" value="Peptidase_M3"/>
    <property type="match status" value="1"/>
</dbReference>
<keyword evidence="6 7" id="KW-0482">Metalloprotease</keyword>
<reference evidence="10" key="1">
    <citation type="journal article" date="2019" name="Int. J. Syst. Evol. Microbiol.">
        <title>The Global Catalogue of Microorganisms (GCM) 10K type strain sequencing project: providing services to taxonomists for standard genome sequencing and annotation.</title>
        <authorList>
            <consortium name="The Broad Institute Genomics Platform"/>
            <consortium name="The Broad Institute Genome Sequencing Center for Infectious Disease"/>
            <person name="Wu L."/>
            <person name="Ma J."/>
        </authorList>
    </citation>
    <scope>NUCLEOTIDE SEQUENCE [LARGE SCALE GENOMIC DNA]</scope>
    <source>
        <strain evidence="10">JCM 19129</strain>
    </source>
</reference>
<protein>
    <submittedName>
        <fullName evidence="9">M3 family metallopeptidase</fullName>
    </submittedName>
</protein>
<evidence type="ECO:0000256" key="5">
    <source>
        <dbReference type="ARBA" id="ARBA00022833"/>
    </source>
</evidence>